<dbReference type="Proteomes" id="UP000663860">
    <property type="component" value="Unassembled WGS sequence"/>
</dbReference>
<evidence type="ECO:0000313" key="2">
    <source>
        <dbReference type="Proteomes" id="UP000663860"/>
    </source>
</evidence>
<protein>
    <submittedName>
        <fullName evidence="1">Uncharacterized protein</fullName>
    </submittedName>
</protein>
<sequence>MISTDRSDYLSSKFARMKFLCVDRIQLSYCYGVNIVKTVPNLYSVDTYIDQEL</sequence>
<feature type="non-terminal residue" evidence="1">
    <location>
        <position position="53"/>
    </location>
</feature>
<reference evidence="1" key="1">
    <citation type="submission" date="2021-02" db="EMBL/GenBank/DDBJ databases">
        <authorList>
            <person name="Nowell W R."/>
        </authorList>
    </citation>
    <scope>NUCLEOTIDE SEQUENCE</scope>
</reference>
<accession>A0A815V043</accession>
<organism evidence="1 2">
    <name type="scientific">Adineta steineri</name>
    <dbReference type="NCBI Taxonomy" id="433720"/>
    <lineage>
        <taxon>Eukaryota</taxon>
        <taxon>Metazoa</taxon>
        <taxon>Spiralia</taxon>
        <taxon>Gnathifera</taxon>
        <taxon>Rotifera</taxon>
        <taxon>Eurotatoria</taxon>
        <taxon>Bdelloidea</taxon>
        <taxon>Adinetida</taxon>
        <taxon>Adinetidae</taxon>
        <taxon>Adineta</taxon>
    </lineage>
</organism>
<dbReference type="AlphaFoldDB" id="A0A815V043"/>
<comment type="caution">
    <text evidence="1">The sequence shown here is derived from an EMBL/GenBank/DDBJ whole genome shotgun (WGS) entry which is preliminary data.</text>
</comment>
<gene>
    <name evidence="1" type="ORF">IZO911_LOCUS45909</name>
</gene>
<proteinExistence type="predicted"/>
<dbReference type="EMBL" id="CAJNOE010006339">
    <property type="protein sequence ID" value="CAF1523344.1"/>
    <property type="molecule type" value="Genomic_DNA"/>
</dbReference>
<name>A0A815V043_9BILA</name>
<evidence type="ECO:0000313" key="1">
    <source>
        <dbReference type="EMBL" id="CAF1523344.1"/>
    </source>
</evidence>